<name>A0A1D2LP73_BROTH</name>
<dbReference type="SUPFAM" id="SSF53474">
    <property type="entry name" value="alpha/beta-Hydrolases"/>
    <property type="match status" value="1"/>
</dbReference>
<dbReference type="InterPro" id="IPR013595">
    <property type="entry name" value="Pept_S33_TAP-like_C"/>
</dbReference>
<evidence type="ECO:0000313" key="4">
    <source>
        <dbReference type="EMBL" id="ATF25321.1"/>
    </source>
</evidence>
<reference evidence="4 5" key="1">
    <citation type="submission" date="2017-09" db="EMBL/GenBank/DDBJ databases">
        <title>Complete Genome Sequences of Two Strains of the Meat Spoilage Bacterium Brochothrix thermosphacta Isolated from Ground Chicken.</title>
        <authorList>
            <person name="Paoli G.C."/>
            <person name="Wijey C."/>
            <person name="Chen C.-Y."/>
            <person name="Nguyen L."/>
            <person name="Yan X."/>
            <person name="Irwin P.L."/>
        </authorList>
    </citation>
    <scope>NUCLEOTIDE SEQUENCE [LARGE SCALE GENOMIC DNA]</scope>
    <source>
        <strain evidence="4 5">BI</strain>
    </source>
</reference>
<dbReference type="RefSeq" id="WP_069126249.1">
    <property type="nucleotide sequence ID" value="NZ_CP023483.1"/>
</dbReference>
<sequence length="217" mass="24136">MKITVNGIELNYVQSGSGPVVLLLHGNGEDHQVFEKLQAKLADTYTVYAIDSRNHGESTQTTDYSYETMAQDIVAFVAELKLQPIRIIGFSDGAIIGIKLALLGIPMERLALLGVNLSPAAFKKAEYMLLELEYQQTKSPLIKLMLDQPQIRLEEVTTINSPTLVIAGENDVFRPETFSELAKALPQAELLVFENETHDSYVINPNKLVDSLKLFLK</sequence>
<dbReference type="GO" id="GO:0016787">
    <property type="term" value="F:hydrolase activity"/>
    <property type="evidence" value="ECO:0007669"/>
    <property type="project" value="UniProtKB-KW"/>
</dbReference>
<accession>A0A1D2LP73</accession>
<keyword evidence="1 4" id="KW-0378">Hydrolase</keyword>
<dbReference type="PANTHER" id="PTHR46118:SF4">
    <property type="entry name" value="PROTEIN ABHD11"/>
    <property type="match status" value="1"/>
</dbReference>
<feature type="domain" description="AB hydrolase-1" evidence="2">
    <location>
        <begin position="19"/>
        <end position="128"/>
    </location>
</feature>
<keyword evidence="5" id="KW-1185">Reference proteome</keyword>
<proteinExistence type="predicted"/>
<dbReference type="Pfam" id="PF08386">
    <property type="entry name" value="Abhydrolase_4"/>
    <property type="match status" value="1"/>
</dbReference>
<evidence type="ECO:0000313" key="5">
    <source>
        <dbReference type="Proteomes" id="UP000243591"/>
    </source>
</evidence>
<evidence type="ECO:0000256" key="1">
    <source>
        <dbReference type="ARBA" id="ARBA00022801"/>
    </source>
</evidence>
<dbReference type="OrthoDB" id="252464at2"/>
<protein>
    <submittedName>
        <fullName evidence="4">Alpha/beta hydrolase</fullName>
    </submittedName>
</protein>
<dbReference type="STRING" id="2756.BFR44_01255"/>
<organism evidence="4 5">
    <name type="scientific">Brochothrix thermosphacta</name>
    <name type="common">Microbacterium thermosphactum</name>
    <dbReference type="NCBI Taxonomy" id="2756"/>
    <lineage>
        <taxon>Bacteria</taxon>
        <taxon>Bacillati</taxon>
        <taxon>Bacillota</taxon>
        <taxon>Bacilli</taxon>
        <taxon>Bacillales</taxon>
        <taxon>Listeriaceae</taxon>
        <taxon>Brochothrix</taxon>
    </lineage>
</organism>
<dbReference type="Gene3D" id="3.40.50.1820">
    <property type="entry name" value="alpha/beta hydrolase"/>
    <property type="match status" value="1"/>
</dbReference>
<gene>
    <name evidence="4" type="ORF">CNY62_02330</name>
</gene>
<dbReference type="Pfam" id="PF00561">
    <property type="entry name" value="Abhydrolase_1"/>
    <property type="match status" value="1"/>
</dbReference>
<dbReference type="PANTHER" id="PTHR46118">
    <property type="entry name" value="PROTEIN ABHD11"/>
    <property type="match status" value="1"/>
</dbReference>
<dbReference type="KEGG" id="bths:CNY62_02330"/>
<evidence type="ECO:0000259" key="3">
    <source>
        <dbReference type="Pfam" id="PF08386"/>
    </source>
</evidence>
<dbReference type="InterPro" id="IPR029058">
    <property type="entry name" value="AB_hydrolase_fold"/>
</dbReference>
<dbReference type="InterPro" id="IPR000073">
    <property type="entry name" value="AB_hydrolase_1"/>
</dbReference>
<evidence type="ECO:0000259" key="2">
    <source>
        <dbReference type="Pfam" id="PF00561"/>
    </source>
</evidence>
<feature type="domain" description="Peptidase S33 tripeptidyl aminopeptidase-like C-terminal" evidence="3">
    <location>
        <begin position="158"/>
        <end position="211"/>
    </location>
</feature>
<dbReference type="AlphaFoldDB" id="A0A1D2LP73"/>
<dbReference type="EMBL" id="CP023483">
    <property type="protein sequence ID" value="ATF25321.1"/>
    <property type="molecule type" value="Genomic_DNA"/>
</dbReference>
<dbReference type="Proteomes" id="UP000243591">
    <property type="component" value="Chromosome"/>
</dbReference>